<dbReference type="InterPro" id="IPR012338">
    <property type="entry name" value="Beta-lactam/transpept-like"/>
</dbReference>
<dbReference type="AlphaFoldDB" id="A0A934I050"/>
<gene>
    <name evidence="4" type="ORF">JDV75_08285</name>
</gene>
<dbReference type="PANTHER" id="PTHR30627">
    <property type="entry name" value="PEPTIDOGLYCAN D,D-TRANSPEPTIDASE"/>
    <property type="match status" value="1"/>
</dbReference>
<name>A0A934I050_9CORY</name>
<dbReference type="SUPFAM" id="SSF56601">
    <property type="entry name" value="beta-lactamase/transpeptidase-like"/>
    <property type="match status" value="1"/>
</dbReference>
<dbReference type="PANTHER" id="PTHR30627:SF24">
    <property type="entry name" value="PENICILLIN-BINDING PROTEIN 4B"/>
    <property type="match status" value="1"/>
</dbReference>
<comment type="caution">
    <text evidence="4">The sequence shown here is derived from an EMBL/GenBank/DDBJ whole genome shotgun (WGS) entry which is preliminary data.</text>
</comment>
<sequence length="483" mass="50433">MNRSIRATAIFTMLLIIVLVANLTRVQVFSEDRYAHNALNKRQYHKMQSIPRGQISTGGLVLARSVKDEQGYYQREYVTDPVVYGPVEGYLSNIYGAAGLELGYNDILNGTDSSLFASRWMDTLLGRTQAGASLELTLNPEAQQVAYSGLADRGYEGAVVAIRPSTGEILAMASTPSFSPATLTDTSTADAAWSELTSDPGAPLLNHATQDALPPGSTFKVITTAAGLAGDATPDTQLTAAAQTTLPGTQTTLENYGGQTCGQGETASLATAFALSCNTAFVELGVKVGADALREQAEKFGVTDTYDLGLPTIPGTVGELPDPAAVGQSSIGQRDVTMTVLENAVVAATVANGGKRMNPFVVSRVLGSDLRTLRSTDPRQLNQAVSPDVAAQLTDLMRASERNTAGYTGADIASKTGTAEHGEDSRNSNPHAWYIAFGPSENADVAVAVLVKNGGDRGQAATGGSVAAPIGRAVIDAVVRSGR</sequence>
<dbReference type="Gene3D" id="3.90.1310.10">
    <property type="entry name" value="Penicillin-binding protein 2a (Domain 2)"/>
    <property type="match status" value="1"/>
</dbReference>
<dbReference type="Pfam" id="PF21922">
    <property type="entry name" value="PBP_dimer_2"/>
    <property type="match status" value="1"/>
</dbReference>
<evidence type="ECO:0000313" key="4">
    <source>
        <dbReference type="EMBL" id="MBI8989757.1"/>
    </source>
</evidence>
<dbReference type="Gene3D" id="3.40.710.10">
    <property type="entry name" value="DD-peptidase/beta-lactamase superfamily"/>
    <property type="match status" value="1"/>
</dbReference>
<dbReference type="GO" id="GO:0008658">
    <property type="term" value="F:penicillin binding"/>
    <property type="evidence" value="ECO:0007669"/>
    <property type="project" value="InterPro"/>
</dbReference>
<keyword evidence="5" id="KW-1185">Reference proteome</keyword>
<dbReference type="GO" id="GO:0005886">
    <property type="term" value="C:plasma membrane"/>
    <property type="evidence" value="ECO:0007669"/>
    <property type="project" value="TreeGrafter"/>
</dbReference>
<evidence type="ECO:0000256" key="1">
    <source>
        <dbReference type="SAM" id="MobiDB-lite"/>
    </source>
</evidence>
<dbReference type="GO" id="GO:0071972">
    <property type="term" value="F:peptidoglycan L,D-transpeptidase activity"/>
    <property type="evidence" value="ECO:0007669"/>
    <property type="project" value="TreeGrafter"/>
</dbReference>
<dbReference type="InterPro" id="IPR050515">
    <property type="entry name" value="Beta-lactam/transpept"/>
</dbReference>
<dbReference type="Pfam" id="PF00905">
    <property type="entry name" value="Transpeptidase"/>
    <property type="match status" value="1"/>
</dbReference>
<evidence type="ECO:0000259" key="3">
    <source>
        <dbReference type="Pfam" id="PF21922"/>
    </source>
</evidence>
<proteinExistence type="predicted"/>
<dbReference type="InterPro" id="IPR001460">
    <property type="entry name" value="PCN-bd_Tpept"/>
</dbReference>
<dbReference type="Proteomes" id="UP000645966">
    <property type="component" value="Unassembled WGS sequence"/>
</dbReference>
<feature type="region of interest" description="Disordered" evidence="1">
    <location>
        <begin position="407"/>
        <end position="432"/>
    </location>
</feature>
<feature type="domain" description="Penicillin binding protein A dimerisation" evidence="3">
    <location>
        <begin position="52"/>
        <end position="133"/>
    </location>
</feature>
<dbReference type="EMBL" id="JAEIOS010000013">
    <property type="protein sequence ID" value="MBI8989757.1"/>
    <property type="molecule type" value="Genomic_DNA"/>
</dbReference>
<accession>A0A934I050</accession>
<evidence type="ECO:0000313" key="5">
    <source>
        <dbReference type="Proteomes" id="UP000645966"/>
    </source>
</evidence>
<evidence type="ECO:0000259" key="2">
    <source>
        <dbReference type="Pfam" id="PF00905"/>
    </source>
</evidence>
<dbReference type="GO" id="GO:0071555">
    <property type="term" value="P:cell wall organization"/>
    <property type="evidence" value="ECO:0007669"/>
    <property type="project" value="TreeGrafter"/>
</dbReference>
<organism evidence="4 5">
    <name type="scientific">Corynebacterium meridianum</name>
    <dbReference type="NCBI Taxonomy" id="2765363"/>
    <lineage>
        <taxon>Bacteria</taxon>
        <taxon>Bacillati</taxon>
        <taxon>Actinomycetota</taxon>
        <taxon>Actinomycetes</taxon>
        <taxon>Mycobacteriales</taxon>
        <taxon>Corynebacteriaceae</taxon>
        <taxon>Corynebacterium</taxon>
    </lineage>
</organism>
<feature type="domain" description="Penicillin-binding protein transpeptidase" evidence="2">
    <location>
        <begin position="157"/>
        <end position="475"/>
    </location>
</feature>
<reference evidence="4" key="1">
    <citation type="submission" date="2020-12" db="EMBL/GenBank/DDBJ databases">
        <title>Genome public.</title>
        <authorList>
            <person name="Sun Q."/>
        </authorList>
    </citation>
    <scope>NUCLEOTIDE SEQUENCE</scope>
    <source>
        <strain evidence="4">CCM 8863</strain>
    </source>
</reference>
<protein>
    <submittedName>
        <fullName evidence="4">Penicillin-binding protein 2</fullName>
    </submittedName>
</protein>
<dbReference type="InterPro" id="IPR054120">
    <property type="entry name" value="PBPA_dimer"/>
</dbReference>
<dbReference type="RefSeq" id="WP_198739091.1">
    <property type="nucleotide sequence ID" value="NZ_JAEIOS010000013.1"/>
</dbReference>